<comment type="caution">
    <text evidence="2">The sequence shown here is derived from an EMBL/GenBank/DDBJ whole genome shotgun (WGS) entry which is preliminary data.</text>
</comment>
<sequence length="46" mass="5208">MSSQFLAAPGGGPDWPVWGQILFVTIWLVLAVFIVGGLVRRRRRQR</sequence>
<dbReference type="RefSeq" id="WP_359781344.1">
    <property type="nucleotide sequence ID" value="NZ_JBEYRR010000009.1"/>
</dbReference>
<reference evidence="2 3" key="1">
    <citation type="submission" date="2024-06" db="EMBL/GenBank/DDBJ databases">
        <title>The Natural Products Discovery Center: Release of the First 8490 Sequenced Strains for Exploring Actinobacteria Biosynthetic Diversity.</title>
        <authorList>
            <person name="Kalkreuter E."/>
            <person name="Kautsar S.A."/>
            <person name="Yang D."/>
            <person name="Bader C.D."/>
            <person name="Teijaro C.N."/>
            <person name="Fluegel L."/>
            <person name="Davis C.M."/>
            <person name="Simpson J.R."/>
            <person name="Lauterbach L."/>
            <person name="Steele A.D."/>
            <person name="Gui C."/>
            <person name="Meng S."/>
            <person name="Li G."/>
            <person name="Viehrig K."/>
            <person name="Ye F."/>
            <person name="Su P."/>
            <person name="Kiefer A.F."/>
            <person name="Nichols A."/>
            <person name="Cepeda A.J."/>
            <person name="Yan W."/>
            <person name="Fan B."/>
            <person name="Jiang Y."/>
            <person name="Adhikari A."/>
            <person name="Zheng C.-J."/>
            <person name="Schuster L."/>
            <person name="Cowan T.M."/>
            <person name="Smanski M.J."/>
            <person name="Chevrette M.G."/>
            <person name="De Carvalho L.P.S."/>
            <person name="Shen B."/>
        </authorList>
    </citation>
    <scope>NUCLEOTIDE SEQUENCE [LARGE SCALE GENOMIC DNA]</scope>
    <source>
        <strain evidence="2 3">NPDC047833</strain>
    </source>
</reference>
<keyword evidence="1" id="KW-1133">Transmembrane helix</keyword>
<organism evidence="2 3">
    <name type="scientific">Streptomyces huasconensis</name>
    <dbReference type="NCBI Taxonomy" id="1854574"/>
    <lineage>
        <taxon>Bacteria</taxon>
        <taxon>Bacillati</taxon>
        <taxon>Actinomycetota</taxon>
        <taxon>Actinomycetes</taxon>
        <taxon>Kitasatosporales</taxon>
        <taxon>Streptomycetaceae</taxon>
        <taxon>Streptomyces</taxon>
    </lineage>
</organism>
<dbReference type="EMBL" id="JBEYRS010000009">
    <property type="protein sequence ID" value="MEW2364708.1"/>
    <property type="molecule type" value="Genomic_DNA"/>
</dbReference>
<gene>
    <name evidence="2" type="ORF">AB0887_22545</name>
</gene>
<evidence type="ECO:0000256" key="1">
    <source>
        <dbReference type="SAM" id="Phobius"/>
    </source>
</evidence>
<proteinExistence type="predicted"/>
<evidence type="ECO:0000313" key="2">
    <source>
        <dbReference type="EMBL" id="MEW2364708.1"/>
    </source>
</evidence>
<keyword evidence="1" id="KW-0472">Membrane</keyword>
<name>A0ABV3LZ32_9ACTN</name>
<keyword evidence="1" id="KW-0812">Transmembrane</keyword>
<accession>A0ABV3LZ32</accession>
<evidence type="ECO:0000313" key="3">
    <source>
        <dbReference type="Proteomes" id="UP001553843"/>
    </source>
</evidence>
<keyword evidence="3" id="KW-1185">Reference proteome</keyword>
<feature type="transmembrane region" description="Helical" evidence="1">
    <location>
        <begin position="20"/>
        <end position="39"/>
    </location>
</feature>
<protein>
    <submittedName>
        <fullName evidence="2">Uncharacterized protein</fullName>
    </submittedName>
</protein>
<dbReference type="Proteomes" id="UP001553843">
    <property type="component" value="Unassembled WGS sequence"/>
</dbReference>